<keyword evidence="1" id="KW-0808">Transferase</keyword>
<dbReference type="AlphaFoldDB" id="E1GWG9"/>
<dbReference type="PANTHER" id="PTHR43861">
    <property type="entry name" value="TRANS-ACONITATE 2-METHYLTRANSFERASE-RELATED"/>
    <property type="match status" value="1"/>
</dbReference>
<dbReference type="GO" id="GO:0008168">
    <property type="term" value="F:methyltransferase activity"/>
    <property type="evidence" value="ECO:0007669"/>
    <property type="project" value="UniProtKB-KW"/>
</dbReference>
<dbReference type="GO" id="GO:0032259">
    <property type="term" value="P:methylation"/>
    <property type="evidence" value="ECO:0007669"/>
    <property type="project" value="UniProtKB-KW"/>
</dbReference>
<protein>
    <submittedName>
        <fullName evidence="1">Methyltransferase domain protein</fullName>
    </submittedName>
</protein>
<dbReference type="EMBL" id="ADFQ01000071">
    <property type="protein sequence ID" value="EFN90991.1"/>
    <property type="molecule type" value="Genomic_DNA"/>
</dbReference>
<organism evidence="1 2">
    <name type="scientific">Prevotella amnii CRIS 21A-A</name>
    <dbReference type="NCBI Taxonomy" id="679191"/>
    <lineage>
        <taxon>Bacteria</taxon>
        <taxon>Pseudomonadati</taxon>
        <taxon>Bacteroidota</taxon>
        <taxon>Bacteroidia</taxon>
        <taxon>Bacteroidales</taxon>
        <taxon>Prevotellaceae</taxon>
        <taxon>Prevotella</taxon>
    </lineage>
</organism>
<evidence type="ECO:0000313" key="2">
    <source>
        <dbReference type="Proteomes" id="UP000016016"/>
    </source>
</evidence>
<name>E1GWG9_9BACT</name>
<gene>
    <name evidence="1" type="ORF">HMPREF9018_0240</name>
</gene>
<proteinExistence type="predicted"/>
<dbReference type="Pfam" id="PF13489">
    <property type="entry name" value="Methyltransf_23"/>
    <property type="match status" value="1"/>
</dbReference>
<reference evidence="1 2" key="1">
    <citation type="submission" date="2010-09" db="EMBL/GenBank/DDBJ databases">
        <authorList>
            <person name="Harkins D.M."/>
            <person name="Madupu R."/>
            <person name="Durkin A.S."/>
            <person name="Torralba M."/>
            <person name="Methe B."/>
            <person name="Sutton G.G."/>
            <person name="Nelson K.E."/>
        </authorList>
    </citation>
    <scope>NUCLEOTIDE SEQUENCE [LARGE SCALE GENOMIC DNA]</scope>
    <source>
        <strain evidence="1 2">CRIS 21A-A</strain>
    </source>
</reference>
<accession>E1GWG9</accession>
<evidence type="ECO:0000313" key="1">
    <source>
        <dbReference type="EMBL" id="EFN90991.1"/>
    </source>
</evidence>
<comment type="caution">
    <text evidence="1">The sequence shown here is derived from an EMBL/GenBank/DDBJ whole genome shotgun (WGS) entry which is preliminary data.</text>
</comment>
<dbReference type="eggNOG" id="COG2227">
    <property type="taxonomic scope" value="Bacteria"/>
</dbReference>
<dbReference type="SUPFAM" id="SSF53335">
    <property type="entry name" value="S-adenosyl-L-methionine-dependent methyltransferases"/>
    <property type="match status" value="1"/>
</dbReference>
<dbReference type="InterPro" id="IPR029063">
    <property type="entry name" value="SAM-dependent_MTases_sf"/>
</dbReference>
<dbReference type="Proteomes" id="UP000016016">
    <property type="component" value="Unassembled WGS sequence"/>
</dbReference>
<keyword evidence="1" id="KW-0489">Methyltransferase</keyword>
<dbReference type="CDD" id="cd02440">
    <property type="entry name" value="AdoMet_MTases"/>
    <property type="match status" value="1"/>
</dbReference>
<sequence>MFFNIFNKMQKRHKDRFRYFQELACTTKDFYIELLRSYINIGVGTKVLEIGCGEGGNLLPFAQIGCLVTGIDICGSRIEQAVDFFKRENQKGTFICENFMLLNNSKDGIGKFDIIILRDVIEHIEPPCKKEFLSHIKKFMTEKSLVFVCFPAWQNPFGGHQQISTGFVSKIPFIHLLPNPLYKAFLTLNGTNSDTIQELFSIKRSQVTVESFEKLIKTIGFRIVKRQLWLINPHYKQKFNLTPRLLSPVFSKIKYLRNFYTTSCTYVLRK</sequence>
<dbReference type="Gene3D" id="3.40.50.150">
    <property type="entry name" value="Vaccinia Virus protein VP39"/>
    <property type="match status" value="1"/>
</dbReference>